<evidence type="ECO:0000256" key="2">
    <source>
        <dbReference type="ARBA" id="ARBA00022833"/>
    </source>
</evidence>
<dbReference type="GO" id="GO:0051233">
    <property type="term" value="C:spindle midzone"/>
    <property type="evidence" value="ECO:0007669"/>
    <property type="project" value="TreeGrafter"/>
</dbReference>
<dbReference type="GO" id="GO:0030496">
    <property type="term" value="C:midbody"/>
    <property type="evidence" value="ECO:0007669"/>
    <property type="project" value="TreeGrafter"/>
</dbReference>
<dbReference type="PANTHER" id="PTHR46199:SF3">
    <property type="entry name" value="RAC GTPASE-ACTIVATING PROTEIN 1"/>
    <property type="match status" value="1"/>
</dbReference>
<evidence type="ECO:0000313" key="7">
    <source>
        <dbReference type="EMBL" id="KAJ6224652.1"/>
    </source>
</evidence>
<organism evidence="7 8">
    <name type="scientific">Blomia tropicalis</name>
    <name type="common">Mite</name>
    <dbReference type="NCBI Taxonomy" id="40697"/>
    <lineage>
        <taxon>Eukaryota</taxon>
        <taxon>Metazoa</taxon>
        <taxon>Ecdysozoa</taxon>
        <taxon>Arthropoda</taxon>
        <taxon>Chelicerata</taxon>
        <taxon>Arachnida</taxon>
        <taxon>Acari</taxon>
        <taxon>Acariformes</taxon>
        <taxon>Sarcoptiformes</taxon>
        <taxon>Astigmata</taxon>
        <taxon>Glycyphagoidea</taxon>
        <taxon>Echimyopodidae</taxon>
        <taxon>Blomia</taxon>
    </lineage>
</organism>
<feature type="domain" description="Phorbol-ester/DAG-type" evidence="5">
    <location>
        <begin position="303"/>
        <end position="352"/>
    </location>
</feature>
<accession>A0A9Q0MHQ9</accession>
<proteinExistence type="predicted"/>
<reference evidence="7" key="1">
    <citation type="submission" date="2022-12" db="EMBL/GenBank/DDBJ databases">
        <title>Genome assemblies of Blomia tropicalis.</title>
        <authorList>
            <person name="Cui Y."/>
        </authorList>
    </citation>
    <scope>NUCLEOTIDE SEQUENCE</scope>
    <source>
        <tissue evidence="7">Adult mites</tissue>
    </source>
</reference>
<dbReference type="InterPro" id="IPR002219">
    <property type="entry name" value="PKC_DAG/PE"/>
</dbReference>
<comment type="caution">
    <text evidence="7">The sequence shown here is derived from an EMBL/GenBank/DDBJ whole genome shotgun (WGS) entry which is preliminary data.</text>
</comment>
<keyword evidence="2" id="KW-0862">Zinc</keyword>
<dbReference type="GO" id="GO:0051256">
    <property type="term" value="P:mitotic spindle midzone assembly"/>
    <property type="evidence" value="ECO:0007669"/>
    <property type="project" value="TreeGrafter"/>
</dbReference>
<protein>
    <submittedName>
        <fullName evidence="7">Uncharacterized protein</fullName>
    </submittedName>
</protein>
<dbReference type="SUPFAM" id="SSF57889">
    <property type="entry name" value="Cysteine-rich domain"/>
    <property type="match status" value="1"/>
</dbReference>
<evidence type="ECO:0000259" key="6">
    <source>
        <dbReference type="PROSITE" id="PS50238"/>
    </source>
</evidence>
<keyword evidence="8" id="KW-1185">Reference proteome</keyword>
<evidence type="ECO:0000256" key="4">
    <source>
        <dbReference type="SAM" id="MobiDB-lite"/>
    </source>
</evidence>
<evidence type="ECO:0000256" key="1">
    <source>
        <dbReference type="ARBA" id="ARBA00022723"/>
    </source>
</evidence>
<gene>
    <name evidence="7" type="ORF">RDWZM_003197</name>
</gene>
<evidence type="ECO:0000259" key="5">
    <source>
        <dbReference type="PROSITE" id="PS50081"/>
    </source>
</evidence>
<dbReference type="PROSITE" id="PS00479">
    <property type="entry name" value="ZF_DAG_PE_1"/>
    <property type="match status" value="1"/>
</dbReference>
<dbReference type="SUPFAM" id="SSF48350">
    <property type="entry name" value="GTPase activation domain, GAP"/>
    <property type="match status" value="1"/>
</dbReference>
<evidence type="ECO:0000313" key="8">
    <source>
        <dbReference type="Proteomes" id="UP001142055"/>
    </source>
</evidence>
<dbReference type="GO" id="GO:0046872">
    <property type="term" value="F:metal ion binding"/>
    <property type="evidence" value="ECO:0007669"/>
    <property type="project" value="UniProtKB-KW"/>
</dbReference>
<dbReference type="Gene3D" id="3.30.60.20">
    <property type="match status" value="1"/>
</dbReference>
<name>A0A9Q0MHQ9_BLOTA</name>
<dbReference type="GO" id="GO:0005096">
    <property type="term" value="F:GTPase activator activity"/>
    <property type="evidence" value="ECO:0007669"/>
    <property type="project" value="TreeGrafter"/>
</dbReference>
<feature type="domain" description="Rho-GAP" evidence="6">
    <location>
        <begin position="376"/>
        <end position="625"/>
    </location>
</feature>
<dbReference type="CDD" id="cd20821">
    <property type="entry name" value="C1_MgcRacGAP"/>
    <property type="match status" value="1"/>
</dbReference>
<dbReference type="GO" id="GO:0032154">
    <property type="term" value="C:cleavage furrow"/>
    <property type="evidence" value="ECO:0007669"/>
    <property type="project" value="TreeGrafter"/>
</dbReference>
<dbReference type="OMA" id="KATSACN"/>
<dbReference type="SMART" id="SM00324">
    <property type="entry name" value="RhoGAP"/>
    <property type="match status" value="1"/>
</dbReference>
<dbReference type="Pfam" id="PF00620">
    <property type="entry name" value="RhoGAP"/>
    <property type="match status" value="1"/>
</dbReference>
<dbReference type="InterPro" id="IPR008936">
    <property type="entry name" value="Rho_GTPase_activation_prot"/>
</dbReference>
<feature type="compositionally biased region" description="Basic and acidic residues" evidence="4">
    <location>
        <begin position="148"/>
        <end position="163"/>
    </location>
</feature>
<dbReference type="PROSITE" id="PS50238">
    <property type="entry name" value="RHOGAP"/>
    <property type="match status" value="1"/>
</dbReference>
<dbReference type="PANTHER" id="PTHR46199">
    <property type="entry name" value="RAC GTPASE-ACTIVATING PROTEIN 1"/>
    <property type="match status" value="1"/>
</dbReference>
<feature type="region of interest" description="Disordered" evidence="4">
    <location>
        <begin position="145"/>
        <end position="170"/>
    </location>
</feature>
<keyword evidence="1" id="KW-0479">Metal-binding</keyword>
<evidence type="ECO:0000256" key="3">
    <source>
        <dbReference type="SAM" id="Coils"/>
    </source>
</evidence>
<dbReference type="GO" id="GO:0005634">
    <property type="term" value="C:nucleus"/>
    <property type="evidence" value="ECO:0007669"/>
    <property type="project" value="TreeGrafter"/>
</dbReference>
<keyword evidence="3" id="KW-0175">Coiled coil</keyword>
<dbReference type="Gene3D" id="1.10.555.10">
    <property type="entry name" value="Rho GTPase activation protein"/>
    <property type="match status" value="1"/>
</dbReference>
<sequence>MALGEDKPKLSLLAQFDDHIRLLEAFSIANNENFDGCYNLFDDYEHNRKKWVNLKRELIEKQNENTKLKEELKLLNSRLQTIRFAYAREMKSKSKLQRDYNDLRDKLNIIQNLIKDDGNQRSDSQNSQVLSVLDDLNHKFNLKPAINDSHESDDGLLFDKSDDTLEDMDTDNHRAQPKMARIESDCAEIDFTSSKSTTTPITTEPNYAKIAKRHSVILEKDEESILNTCFISTDEEKNEQTVIPASPVSSVDAPKDEPIGSFLPHKPFSTTTLTNRKCGKLLTKFNMMRSVSKLETDRLNSRPHTFQKKKLFKPLSCIPCGNTIGFCGNCLICVDCRSIVHDKCKHLLPKPCVPYVVSGAGLRKMLSSTSSSSQMIMISDFCSKDVRPSIPALLIHCCNELDRRIELAVNDPKLVINKSDCSLVEGLYRVCGADREVRELRSKILDGKNGMPNLEVIADSAVICDTIKTFLKDLDDPLVTRVLWNEFVRASEKVEQCAHEDDALTDSDYNSNGDCQLDLANDEWHESLEVLKSIIIQLPNPNRDSLAFLFLHFIRIIHNEKVTKMNSKSLSKILAPTIVGNASRSSYRSTPNQDKLIGINQSIIEQNLKQITVMKALFRLSKQFWEGLLKDLDFCPLKNPEGRVSVKIGPMPRKSNANILDYFLDEKKSS</sequence>
<dbReference type="Proteomes" id="UP001142055">
    <property type="component" value="Chromosome 1"/>
</dbReference>
<dbReference type="GO" id="GO:0097149">
    <property type="term" value="C:centralspindlin complex"/>
    <property type="evidence" value="ECO:0007669"/>
    <property type="project" value="TreeGrafter"/>
</dbReference>
<dbReference type="GO" id="GO:0007266">
    <property type="term" value="P:Rho protein signal transduction"/>
    <property type="evidence" value="ECO:0007669"/>
    <property type="project" value="TreeGrafter"/>
</dbReference>
<dbReference type="EMBL" id="JAPWDV010000001">
    <property type="protein sequence ID" value="KAJ6224652.1"/>
    <property type="molecule type" value="Genomic_DNA"/>
</dbReference>
<dbReference type="InterPro" id="IPR000198">
    <property type="entry name" value="RhoGAP_dom"/>
</dbReference>
<dbReference type="PROSITE" id="PS50081">
    <property type="entry name" value="ZF_DAG_PE_2"/>
    <property type="match status" value="1"/>
</dbReference>
<feature type="coiled-coil region" evidence="3">
    <location>
        <begin position="51"/>
        <end position="113"/>
    </location>
</feature>
<dbReference type="AlphaFoldDB" id="A0A9Q0MHQ9"/>
<dbReference type="GO" id="GO:0000281">
    <property type="term" value="P:mitotic cytokinesis"/>
    <property type="evidence" value="ECO:0007669"/>
    <property type="project" value="TreeGrafter"/>
</dbReference>
<dbReference type="InterPro" id="IPR046349">
    <property type="entry name" value="C1-like_sf"/>
</dbReference>